<organism evidence="1 2">
    <name type="scientific">Populus alba x Populus x berolinensis</name>
    <dbReference type="NCBI Taxonomy" id="444605"/>
    <lineage>
        <taxon>Eukaryota</taxon>
        <taxon>Viridiplantae</taxon>
        <taxon>Streptophyta</taxon>
        <taxon>Embryophyta</taxon>
        <taxon>Tracheophyta</taxon>
        <taxon>Spermatophyta</taxon>
        <taxon>Magnoliopsida</taxon>
        <taxon>eudicotyledons</taxon>
        <taxon>Gunneridae</taxon>
        <taxon>Pentapetalae</taxon>
        <taxon>rosids</taxon>
        <taxon>fabids</taxon>
        <taxon>Malpighiales</taxon>
        <taxon>Salicaceae</taxon>
        <taxon>Saliceae</taxon>
        <taxon>Populus</taxon>
    </lineage>
</organism>
<evidence type="ECO:0000313" key="1">
    <source>
        <dbReference type="EMBL" id="KAJ7002878.1"/>
    </source>
</evidence>
<protein>
    <submittedName>
        <fullName evidence="1">Uncharacterized protein</fullName>
    </submittedName>
</protein>
<dbReference type="Proteomes" id="UP001164929">
    <property type="component" value="Chromosome 3"/>
</dbReference>
<accession>A0AAD6R5U7</accession>
<proteinExistence type="predicted"/>
<name>A0AAD6R5U7_9ROSI</name>
<evidence type="ECO:0000313" key="2">
    <source>
        <dbReference type="Proteomes" id="UP001164929"/>
    </source>
</evidence>
<sequence>MGSKKENVCTGAVHFITFPWMDCFFLHSLNFQSIQFLIQDLTEVHNNTLMNLLPQVSTEYLNQRNLQGWDLPVHEDAG</sequence>
<gene>
    <name evidence="1" type="ORF">NC653_008177</name>
</gene>
<comment type="caution">
    <text evidence="1">The sequence shown here is derived from an EMBL/GenBank/DDBJ whole genome shotgun (WGS) entry which is preliminary data.</text>
</comment>
<dbReference type="AlphaFoldDB" id="A0AAD6R5U7"/>
<dbReference type="EMBL" id="JAQIZT010000003">
    <property type="protein sequence ID" value="KAJ7002878.1"/>
    <property type="molecule type" value="Genomic_DNA"/>
</dbReference>
<reference evidence="1" key="1">
    <citation type="journal article" date="2023" name="Mol. Ecol. Resour.">
        <title>Chromosome-level genome assembly of a triploid poplar Populus alba 'Berolinensis'.</title>
        <authorList>
            <person name="Chen S."/>
            <person name="Yu Y."/>
            <person name="Wang X."/>
            <person name="Wang S."/>
            <person name="Zhang T."/>
            <person name="Zhou Y."/>
            <person name="He R."/>
            <person name="Meng N."/>
            <person name="Wang Y."/>
            <person name="Liu W."/>
            <person name="Liu Z."/>
            <person name="Liu J."/>
            <person name="Guo Q."/>
            <person name="Huang H."/>
            <person name="Sederoff R.R."/>
            <person name="Wang G."/>
            <person name="Qu G."/>
            <person name="Chen S."/>
        </authorList>
    </citation>
    <scope>NUCLEOTIDE SEQUENCE</scope>
    <source>
        <strain evidence="1">SC-2020</strain>
    </source>
</reference>
<keyword evidence="2" id="KW-1185">Reference proteome</keyword>